<feature type="region of interest" description="Disordered" evidence="1">
    <location>
        <begin position="40"/>
        <end position="71"/>
    </location>
</feature>
<gene>
    <name evidence="3" type="ORF">BO71DRAFT_401575</name>
    <name evidence="2" type="ORF">BO71DRAFT_403553</name>
</gene>
<dbReference type="EMBL" id="KZ826064">
    <property type="protein sequence ID" value="PYH88805.1"/>
    <property type="molecule type" value="Genomic_DNA"/>
</dbReference>
<evidence type="ECO:0000313" key="2">
    <source>
        <dbReference type="EMBL" id="PYH88805.1"/>
    </source>
</evidence>
<accession>A0A319EJW1</accession>
<evidence type="ECO:0000313" key="3">
    <source>
        <dbReference type="EMBL" id="PYH91242.1"/>
    </source>
</evidence>
<evidence type="ECO:0000313" key="4">
    <source>
        <dbReference type="Proteomes" id="UP000247810"/>
    </source>
</evidence>
<sequence>MKHKHKHAIQASWLTVGRIWTGAVGVPRVVGAIRSEDGRRYRGRKRSQPAGWPGRITAGARAKSAGGGQHT</sequence>
<organism evidence="3 4">
    <name type="scientific">Aspergillus ellipticus CBS 707.79</name>
    <dbReference type="NCBI Taxonomy" id="1448320"/>
    <lineage>
        <taxon>Eukaryota</taxon>
        <taxon>Fungi</taxon>
        <taxon>Dikarya</taxon>
        <taxon>Ascomycota</taxon>
        <taxon>Pezizomycotina</taxon>
        <taxon>Eurotiomycetes</taxon>
        <taxon>Eurotiomycetidae</taxon>
        <taxon>Eurotiales</taxon>
        <taxon>Aspergillaceae</taxon>
        <taxon>Aspergillus</taxon>
        <taxon>Aspergillus subgen. Circumdati</taxon>
    </lineage>
</organism>
<keyword evidence="4" id="KW-1185">Reference proteome</keyword>
<dbReference type="Proteomes" id="UP000247810">
    <property type="component" value="Unassembled WGS sequence"/>
</dbReference>
<dbReference type="EMBL" id="KZ825952">
    <property type="protein sequence ID" value="PYH91242.1"/>
    <property type="molecule type" value="Genomic_DNA"/>
</dbReference>
<protein>
    <submittedName>
        <fullName evidence="3">Uncharacterized protein</fullName>
    </submittedName>
</protein>
<dbReference type="VEuPathDB" id="FungiDB:BO71DRAFT_401575"/>
<dbReference type="VEuPathDB" id="FungiDB:BO71DRAFT_403553"/>
<proteinExistence type="predicted"/>
<reference evidence="3 4" key="1">
    <citation type="submission" date="2018-02" db="EMBL/GenBank/DDBJ databases">
        <title>The genomes of Aspergillus section Nigri reveals drivers in fungal speciation.</title>
        <authorList>
            <consortium name="DOE Joint Genome Institute"/>
            <person name="Vesth T.C."/>
            <person name="Nybo J."/>
            <person name="Theobald S."/>
            <person name="Brandl J."/>
            <person name="Frisvad J.C."/>
            <person name="Nielsen K.F."/>
            <person name="Lyhne E.K."/>
            <person name="Kogle M.E."/>
            <person name="Kuo A."/>
            <person name="Riley R."/>
            <person name="Clum A."/>
            <person name="Nolan M."/>
            <person name="Lipzen A."/>
            <person name="Salamov A."/>
            <person name="Henrissat B."/>
            <person name="Wiebenga A."/>
            <person name="De vries R.P."/>
            <person name="Grigoriev I.V."/>
            <person name="Mortensen U.H."/>
            <person name="Andersen M.R."/>
            <person name="Baker S.E."/>
        </authorList>
    </citation>
    <scope>NUCLEOTIDE SEQUENCE [LARGE SCALE GENOMIC DNA]</scope>
    <source>
        <strain evidence="3 4">CBS 707.79</strain>
    </source>
</reference>
<name>A0A319EJW1_9EURO</name>
<evidence type="ECO:0000256" key="1">
    <source>
        <dbReference type="SAM" id="MobiDB-lite"/>
    </source>
</evidence>
<dbReference type="AlphaFoldDB" id="A0A319EJW1"/>